<protein>
    <recommendedName>
        <fullName evidence="3">Secretion system C-terminal sorting domain-containing protein</fullName>
    </recommendedName>
</protein>
<name>A0A0U4C6K2_9BACT</name>
<dbReference type="EMBL" id="CP013909">
    <property type="protein sequence ID" value="ALW83849.1"/>
    <property type="molecule type" value="Genomic_DNA"/>
</dbReference>
<dbReference type="KEGG" id="hyg:AUC43_01260"/>
<evidence type="ECO:0000313" key="2">
    <source>
        <dbReference type="Proteomes" id="UP000059542"/>
    </source>
</evidence>
<dbReference type="AlphaFoldDB" id="A0A0U4C6K2"/>
<reference evidence="1 2" key="1">
    <citation type="submission" date="2015-12" db="EMBL/GenBank/DDBJ databases">
        <authorList>
            <person name="Shamseldin A."/>
            <person name="Moawad H."/>
            <person name="Abd El-Rahim W.M."/>
            <person name="Sadowsky M.J."/>
        </authorList>
    </citation>
    <scope>NUCLEOTIDE SEQUENCE [LARGE SCALE GENOMIC DNA]</scope>
    <source>
        <strain evidence="1 2">DG5B</strain>
    </source>
</reference>
<evidence type="ECO:0000313" key="1">
    <source>
        <dbReference type="EMBL" id="ALW83849.1"/>
    </source>
</evidence>
<dbReference type="STRING" id="1411621.AUC43_01260"/>
<dbReference type="InterPro" id="IPR026444">
    <property type="entry name" value="Secre_tail"/>
</dbReference>
<keyword evidence="2" id="KW-1185">Reference proteome</keyword>
<dbReference type="NCBIfam" id="TIGR04183">
    <property type="entry name" value="Por_Secre_tail"/>
    <property type="match status" value="1"/>
</dbReference>
<dbReference type="Proteomes" id="UP000059542">
    <property type="component" value="Chromosome"/>
</dbReference>
<proteinExistence type="predicted"/>
<evidence type="ECO:0008006" key="3">
    <source>
        <dbReference type="Google" id="ProtNLM"/>
    </source>
</evidence>
<accession>A0A0U4C6K2</accession>
<organism evidence="1 2">
    <name type="scientific">Hymenobacter sedentarius</name>
    <dbReference type="NCBI Taxonomy" id="1411621"/>
    <lineage>
        <taxon>Bacteria</taxon>
        <taxon>Pseudomonadati</taxon>
        <taxon>Bacteroidota</taxon>
        <taxon>Cytophagia</taxon>
        <taxon>Cytophagales</taxon>
        <taxon>Hymenobacteraceae</taxon>
        <taxon>Hymenobacter</taxon>
    </lineage>
</organism>
<sequence>MLLSGLANPARATGFVKDFVILNGTRYYTNSNGGGPEPPLLGISSLGSYDRGTGILTLGAEANTNETGNDDVQAVQLFYRVYLQGSTQGAFTSLPLTFVEASGPGSRDKKWQNITSNPNLLAATSGPGVYVLELYFQGAYDFKSGGGGTAFIFDNRGGLNYTTTFTVTGSVPVLWTGAVSDDWFNPLNWSPNTIPTSTTDATIAFFASGAFPYPTVRAQFNAQGNPVAAQVRTLRILGNNGSLGARNFLTGGELRVYGDFQDPFGGFGQSGGVFTLAGGTQTFDGAAFTEMHIEGGGTKLLTNRMDVLARLAFIGQGGVISTRTDNSVVYNVDLGVNATITGETETSFVLGILRAQRFVEAGQTNSFGNIGVDLTTTTASRITLATRLTGYVYNGVPPSKSVKRSFSFTPENPNVTSYSIGFHYLDSEINGIFESDLVLFRSLSGGIPFTPLFRTSIDSLANVLIRTNIDGTLAATFTLGDRRTPLPVTLTSFAAVASGADAVLTWSTAQEINSKGFEVQASADGVSFQKLGFVASETPNSSAARTYQYRDVAASAHGGTRYYRLRQLDLDGKQSFYGPRVVTFGEAALALVQGYPNPFTSEINLTLQSLAAGPATVRLLDGLGRVVRTWQPTLAVGTGSLQLPSLAALSHGMYVVQVRYPDGQTQRVKLVKD</sequence>
<gene>
    <name evidence="1" type="ORF">AUC43_01260</name>
</gene>